<dbReference type="AlphaFoldDB" id="A0A0D5YRZ9"/>
<feature type="transmembrane region" description="Helical" evidence="1">
    <location>
        <begin position="331"/>
        <end position="349"/>
    </location>
</feature>
<dbReference type="Pfam" id="PF26314">
    <property type="entry name" value="MptA_B_family"/>
    <property type="match status" value="1"/>
</dbReference>
<keyword evidence="1" id="KW-1133">Transmembrane helix</keyword>
<organism evidence="2 3">
    <name type="scientific">Flagellimonas lutaonensis</name>
    <dbReference type="NCBI Taxonomy" id="516051"/>
    <lineage>
        <taxon>Bacteria</taxon>
        <taxon>Pseudomonadati</taxon>
        <taxon>Bacteroidota</taxon>
        <taxon>Flavobacteriia</taxon>
        <taxon>Flavobacteriales</taxon>
        <taxon>Flavobacteriaceae</taxon>
        <taxon>Flagellimonas</taxon>
    </lineage>
</organism>
<feature type="transmembrane region" description="Helical" evidence="1">
    <location>
        <begin position="12"/>
        <end position="29"/>
    </location>
</feature>
<keyword evidence="3" id="KW-1185">Reference proteome</keyword>
<accession>A0A0D5YRZ9</accession>
<sequence>MLSYWKLHRIPILLALGSVLFYWVFAYNLVREDSIKLFSLFGALFFFYFKLIQFEKWNLRFMVVCGVLFRLVFLLAEPNLSQDFYRFIWDGELINNGINPYLHTPDELIQNSAFKIQHSELLHQGMGALSASHFSNYPPLNQLFFAISTFLGGGSVLGSIIAMRLSIIITDIGIFYFARKLLRKLNMSTHLAFWYFLNPLVIIELTGNLHFEGVMIFFFVWAMYLLSINKWWLAAPIYAMAIMLKLVPLLFLPFFLPFLGFKKSILFYILTGIACGVFLLPFYSPVFIDNYGDTIKLWFSNFEFNAGIYNAVKHSAVNHYGAKPWELIKDYGSLVPLLVVLAVLLLTIFNNNNKLEGVLKSMLSVLVLYYFLSTTVHPWYIIFPLFLTIFTDYRFAVVWSAMIILSYFAYSNPVFEENLWLIFVEYFVVFGFFIYEIFKIENLKRLFQQKSEVK</sequence>
<keyword evidence="2" id="KW-0328">Glycosyltransferase</keyword>
<reference evidence="2 3" key="1">
    <citation type="submission" date="2015-03" db="EMBL/GenBank/DDBJ databases">
        <title>Complete genome sequence of Muricauda lutaonensis CC-HSB-11T, isolated from a coastal hot spring.</title>
        <authorList>
            <person name="Kim K.M."/>
        </authorList>
    </citation>
    <scope>NUCLEOTIDE SEQUENCE [LARGE SCALE GENOMIC DNA]</scope>
    <source>
        <strain evidence="2 3">CC-HSB-11</strain>
    </source>
</reference>
<dbReference type="KEGG" id="mlt:VC82_1011"/>
<dbReference type="GO" id="GO:0016758">
    <property type="term" value="F:hexosyltransferase activity"/>
    <property type="evidence" value="ECO:0007669"/>
    <property type="project" value="InterPro"/>
</dbReference>
<evidence type="ECO:0000256" key="1">
    <source>
        <dbReference type="SAM" id="Phobius"/>
    </source>
</evidence>
<dbReference type="Proteomes" id="UP000032726">
    <property type="component" value="Chromosome"/>
</dbReference>
<feature type="transmembrane region" description="Helical" evidence="1">
    <location>
        <begin position="35"/>
        <end position="52"/>
    </location>
</feature>
<keyword evidence="1" id="KW-0812">Transmembrane</keyword>
<feature type="transmembrane region" description="Helical" evidence="1">
    <location>
        <begin position="238"/>
        <end position="259"/>
    </location>
</feature>
<protein>
    <submittedName>
        <fullName evidence="2">Mannosyltransferase</fullName>
    </submittedName>
</protein>
<evidence type="ECO:0000313" key="3">
    <source>
        <dbReference type="Proteomes" id="UP000032726"/>
    </source>
</evidence>
<dbReference type="HOGENOM" id="CLU_606589_0_0_10"/>
<keyword evidence="2" id="KW-0808">Transferase</keyword>
<dbReference type="PATRIC" id="fig|516051.4.peg.1048"/>
<feature type="transmembrane region" description="Helical" evidence="1">
    <location>
        <begin position="361"/>
        <end position="383"/>
    </location>
</feature>
<dbReference type="EMBL" id="CP011071">
    <property type="protein sequence ID" value="AKA34658.1"/>
    <property type="molecule type" value="Genomic_DNA"/>
</dbReference>
<name>A0A0D5YRZ9_9FLAO</name>
<feature type="transmembrane region" description="Helical" evidence="1">
    <location>
        <begin position="419"/>
        <end position="438"/>
    </location>
</feature>
<feature type="transmembrane region" description="Helical" evidence="1">
    <location>
        <begin position="265"/>
        <end position="288"/>
    </location>
</feature>
<keyword evidence="1" id="KW-0472">Membrane</keyword>
<evidence type="ECO:0000313" key="2">
    <source>
        <dbReference type="EMBL" id="AKA34658.1"/>
    </source>
</evidence>
<feature type="transmembrane region" description="Helical" evidence="1">
    <location>
        <begin position="395"/>
        <end position="413"/>
    </location>
</feature>
<dbReference type="STRING" id="516051.VC82_1011"/>
<proteinExistence type="predicted"/>
<feature type="transmembrane region" description="Helical" evidence="1">
    <location>
        <begin position="209"/>
        <end position="226"/>
    </location>
</feature>
<dbReference type="RefSeq" id="WP_045801388.1">
    <property type="nucleotide sequence ID" value="NZ_CP011071.1"/>
</dbReference>
<dbReference type="OrthoDB" id="1491846at2"/>
<gene>
    <name evidence="2" type="ORF">VC82_1011</name>
</gene>
<dbReference type="GO" id="GO:0005886">
    <property type="term" value="C:plasma membrane"/>
    <property type="evidence" value="ECO:0007669"/>
    <property type="project" value="UniProtKB-SubCell"/>
</dbReference>